<evidence type="ECO:0000256" key="3">
    <source>
        <dbReference type="ARBA" id="ARBA00022630"/>
    </source>
</evidence>
<keyword evidence="5" id="KW-0808">Transferase</keyword>
<reference evidence="14" key="1">
    <citation type="journal article" date="2020" name="Nat. Commun.">
        <title>Large-scale genome sequencing of mycorrhizal fungi provides insights into the early evolution of symbiotic traits.</title>
        <authorList>
            <person name="Miyauchi S."/>
            <person name="Kiss E."/>
            <person name="Kuo A."/>
            <person name="Drula E."/>
            <person name="Kohler A."/>
            <person name="Sanchez-Garcia M."/>
            <person name="Morin E."/>
            <person name="Andreopoulos B."/>
            <person name="Barry K.W."/>
            <person name="Bonito G."/>
            <person name="Buee M."/>
            <person name="Carver A."/>
            <person name="Chen C."/>
            <person name="Cichocki N."/>
            <person name="Clum A."/>
            <person name="Culley D."/>
            <person name="Crous P.W."/>
            <person name="Fauchery L."/>
            <person name="Girlanda M."/>
            <person name="Hayes R.D."/>
            <person name="Keri Z."/>
            <person name="LaButti K."/>
            <person name="Lipzen A."/>
            <person name="Lombard V."/>
            <person name="Magnuson J."/>
            <person name="Maillard F."/>
            <person name="Murat C."/>
            <person name="Nolan M."/>
            <person name="Ohm R.A."/>
            <person name="Pangilinan J."/>
            <person name="Pereira M.F."/>
            <person name="Perotto S."/>
            <person name="Peter M."/>
            <person name="Pfister S."/>
            <person name="Riley R."/>
            <person name="Sitrit Y."/>
            <person name="Stielow J.B."/>
            <person name="Szollosi G."/>
            <person name="Zifcakova L."/>
            <person name="Stursova M."/>
            <person name="Spatafora J.W."/>
            <person name="Tedersoo L."/>
            <person name="Vaario L.M."/>
            <person name="Yamada A."/>
            <person name="Yan M."/>
            <person name="Wang P."/>
            <person name="Xu J."/>
            <person name="Bruns T."/>
            <person name="Baldrian P."/>
            <person name="Vilgalys R."/>
            <person name="Dunand C."/>
            <person name="Henrissat B."/>
            <person name="Grigoriev I.V."/>
            <person name="Hibbett D."/>
            <person name="Nagy L.G."/>
            <person name="Martin F.M."/>
        </authorList>
    </citation>
    <scope>NUCLEOTIDE SEQUENCE</scope>
    <source>
        <strain evidence="14">UH-Tt-Lm1</strain>
    </source>
</reference>
<protein>
    <recommendedName>
        <fullName evidence="2">FAD synthase</fullName>
        <ecNumber evidence="2">2.7.7.2</ecNumber>
    </recommendedName>
    <alternativeName>
        <fullName evidence="10">FAD pyrophosphorylase</fullName>
    </alternativeName>
    <alternativeName>
        <fullName evidence="11">FMN adenylyltransferase</fullName>
    </alternativeName>
</protein>
<dbReference type="GO" id="GO:0006747">
    <property type="term" value="P:FAD biosynthetic process"/>
    <property type="evidence" value="ECO:0007669"/>
    <property type="project" value="TreeGrafter"/>
</dbReference>
<dbReference type="SUPFAM" id="SSF52402">
    <property type="entry name" value="Adenine nucleotide alpha hydrolases-like"/>
    <property type="match status" value="1"/>
</dbReference>
<dbReference type="GO" id="GO:0003919">
    <property type="term" value="F:FMN adenylyltransferase activity"/>
    <property type="evidence" value="ECO:0007669"/>
    <property type="project" value="UniProtKB-EC"/>
</dbReference>
<dbReference type="Pfam" id="PF01507">
    <property type="entry name" value="PAPS_reduct"/>
    <property type="match status" value="1"/>
</dbReference>
<evidence type="ECO:0000256" key="11">
    <source>
        <dbReference type="ARBA" id="ARBA00031871"/>
    </source>
</evidence>
<dbReference type="PANTHER" id="PTHR23293:SF9">
    <property type="entry name" value="FAD SYNTHASE"/>
    <property type="match status" value="1"/>
</dbReference>
<evidence type="ECO:0000313" key="15">
    <source>
        <dbReference type="Proteomes" id="UP000736335"/>
    </source>
</evidence>
<reference evidence="14" key="2">
    <citation type="submission" date="2020-11" db="EMBL/GenBank/DDBJ databases">
        <authorList>
            <consortium name="DOE Joint Genome Institute"/>
            <person name="Kuo A."/>
            <person name="Miyauchi S."/>
            <person name="Kiss E."/>
            <person name="Drula E."/>
            <person name="Kohler A."/>
            <person name="Sanchez-Garcia M."/>
            <person name="Andreopoulos B."/>
            <person name="Barry K.W."/>
            <person name="Bonito G."/>
            <person name="Buee M."/>
            <person name="Carver A."/>
            <person name="Chen C."/>
            <person name="Cichocki N."/>
            <person name="Clum A."/>
            <person name="Culley D."/>
            <person name="Crous P.W."/>
            <person name="Fauchery L."/>
            <person name="Girlanda M."/>
            <person name="Hayes R."/>
            <person name="Keri Z."/>
            <person name="Labutti K."/>
            <person name="Lipzen A."/>
            <person name="Lombard V."/>
            <person name="Magnuson J."/>
            <person name="Maillard F."/>
            <person name="Morin E."/>
            <person name="Murat C."/>
            <person name="Nolan M."/>
            <person name="Ohm R."/>
            <person name="Pangilinan J."/>
            <person name="Pereira M."/>
            <person name="Perotto S."/>
            <person name="Peter M."/>
            <person name="Riley R."/>
            <person name="Sitrit Y."/>
            <person name="Stielow B."/>
            <person name="Szollosi G."/>
            <person name="Zifcakova L."/>
            <person name="Stursova M."/>
            <person name="Spatafora J.W."/>
            <person name="Tedersoo L."/>
            <person name="Vaario L.-M."/>
            <person name="Yamada A."/>
            <person name="Yan M."/>
            <person name="Wang P."/>
            <person name="Xu J."/>
            <person name="Bruns T."/>
            <person name="Baldrian P."/>
            <person name="Vilgalys R."/>
            <person name="Henrissat B."/>
            <person name="Grigoriev I.V."/>
            <person name="Hibbett D."/>
            <person name="Nagy L.G."/>
            <person name="Martin F.M."/>
        </authorList>
    </citation>
    <scope>NUCLEOTIDE SEQUENCE</scope>
    <source>
        <strain evidence="14">UH-Tt-Lm1</strain>
    </source>
</reference>
<feature type="domain" description="Phosphoadenosine phosphosulphate reductase" evidence="13">
    <location>
        <begin position="42"/>
        <end position="226"/>
    </location>
</feature>
<dbReference type="InterPro" id="IPR014729">
    <property type="entry name" value="Rossmann-like_a/b/a_fold"/>
</dbReference>
<name>A0A9P6L456_9AGAM</name>
<keyword evidence="7" id="KW-0547">Nucleotide-binding</keyword>
<dbReference type="GO" id="GO:0005524">
    <property type="term" value="F:ATP binding"/>
    <property type="evidence" value="ECO:0007669"/>
    <property type="project" value="UniProtKB-KW"/>
</dbReference>
<proteinExistence type="predicted"/>
<evidence type="ECO:0000256" key="1">
    <source>
        <dbReference type="ARBA" id="ARBA00004726"/>
    </source>
</evidence>
<comment type="caution">
    <text evidence="14">The sequence shown here is derived from an EMBL/GenBank/DDBJ whole genome shotgun (WGS) entry which is preliminary data.</text>
</comment>
<dbReference type="EMBL" id="WIUZ02000014">
    <property type="protein sequence ID" value="KAF9781389.1"/>
    <property type="molecule type" value="Genomic_DNA"/>
</dbReference>
<comment type="pathway">
    <text evidence="1">Cofactor biosynthesis; FAD biosynthesis; FAD from FMN: step 1/1.</text>
</comment>
<dbReference type="PANTHER" id="PTHR23293">
    <property type="entry name" value="FAD SYNTHETASE-RELATED FMN ADENYLYLTRANSFERASE"/>
    <property type="match status" value="1"/>
</dbReference>
<keyword evidence="9" id="KW-0067">ATP-binding</keyword>
<evidence type="ECO:0000256" key="7">
    <source>
        <dbReference type="ARBA" id="ARBA00022741"/>
    </source>
</evidence>
<dbReference type="OrthoDB" id="270728at2759"/>
<dbReference type="AlphaFoldDB" id="A0A9P6L456"/>
<evidence type="ECO:0000256" key="9">
    <source>
        <dbReference type="ARBA" id="ARBA00022840"/>
    </source>
</evidence>
<keyword evidence="4" id="KW-0288">FMN</keyword>
<evidence type="ECO:0000256" key="5">
    <source>
        <dbReference type="ARBA" id="ARBA00022679"/>
    </source>
</evidence>
<accession>A0A9P6L456</accession>
<evidence type="ECO:0000256" key="8">
    <source>
        <dbReference type="ARBA" id="ARBA00022827"/>
    </source>
</evidence>
<keyword evidence="6" id="KW-0548">Nucleotidyltransferase</keyword>
<comment type="catalytic activity">
    <reaction evidence="12">
        <text>FMN + ATP + H(+) = FAD + diphosphate</text>
        <dbReference type="Rhea" id="RHEA:17237"/>
        <dbReference type="ChEBI" id="CHEBI:15378"/>
        <dbReference type="ChEBI" id="CHEBI:30616"/>
        <dbReference type="ChEBI" id="CHEBI:33019"/>
        <dbReference type="ChEBI" id="CHEBI:57692"/>
        <dbReference type="ChEBI" id="CHEBI:58210"/>
        <dbReference type="EC" id="2.7.7.2"/>
    </reaction>
</comment>
<evidence type="ECO:0000256" key="2">
    <source>
        <dbReference type="ARBA" id="ARBA00012393"/>
    </source>
</evidence>
<evidence type="ECO:0000256" key="12">
    <source>
        <dbReference type="ARBA" id="ARBA00049494"/>
    </source>
</evidence>
<keyword evidence="3" id="KW-0285">Flavoprotein</keyword>
<dbReference type="InterPro" id="IPR002500">
    <property type="entry name" value="PAPS_reduct_dom"/>
</dbReference>
<sequence length="274" mass="30675">MDNQKANKVYDLAHSGERIAPRVKEALEVIDRALDDFKYEHLALSFNGGKDCTVLLHLYAAALFRRFQKRTAIPSLYIPLPSPFPELESFIRESIETYELDLFHCLPTQTKDGVQLAVETVSTPGSGIPSQPSKGGGEGMKKALETYKSKYPRVKGILIGTRRTDPYCDKLSFRSPTDPGWPEFVRVNPIIEWSFSDVWVFLKRLDVPYCPLYDQGYTSIGSTYNTFKNPALAIQSTCNGDGAPHFNGVQPQQRYRPACELVDGTLERAGRGSS</sequence>
<dbReference type="EC" id="2.7.7.2" evidence="2"/>
<dbReference type="Proteomes" id="UP000736335">
    <property type="component" value="Unassembled WGS sequence"/>
</dbReference>
<gene>
    <name evidence="14" type="ORF">BJ322DRAFT_273329</name>
</gene>
<keyword evidence="8" id="KW-0274">FAD</keyword>
<dbReference type="Gene3D" id="3.40.50.620">
    <property type="entry name" value="HUPs"/>
    <property type="match status" value="1"/>
</dbReference>
<dbReference type="CDD" id="cd23948">
    <property type="entry name" value="FAD_synthase"/>
    <property type="match status" value="1"/>
</dbReference>
<evidence type="ECO:0000256" key="4">
    <source>
        <dbReference type="ARBA" id="ARBA00022643"/>
    </source>
</evidence>
<keyword evidence="15" id="KW-1185">Reference proteome</keyword>
<organism evidence="14 15">
    <name type="scientific">Thelephora terrestris</name>
    <dbReference type="NCBI Taxonomy" id="56493"/>
    <lineage>
        <taxon>Eukaryota</taxon>
        <taxon>Fungi</taxon>
        <taxon>Dikarya</taxon>
        <taxon>Basidiomycota</taxon>
        <taxon>Agaricomycotina</taxon>
        <taxon>Agaricomycetes</taxon>
        <taxon>Thelephorales</taxon>
        <taxon>Thelephoraceae</taxon>
        <taxon>Thelephora</taxon>
    </lineage>
</organism>
<evidence type="ECO:0000256" key="10">
    <source>
        <dbReference type="ARBA" id="ARBA00031145"/>
    </source>
</evidence>
<evidence type="ECO:0000313" key="14">
    <source>
        <dbReference type="EMBL" id="KAF9781389.1"/>
    </source>
</evidence>
<evidence type="ECO:0000259" key="13">
    <source>
        <dbReference type="Pfam" id="PF01507"/>
    </source>
</evidence>
<evidence type="ECO:0000256" key="6">
    <source>
        <dbReference type="ARBA" id="ARBA00022695"/>
    </source>
</evidence>